<dbReference type="RefSeq" id="WP_269461427.1">
    <property type="nucleotide sequence ID" value="NZ_AP019307.1"/>
</dbReference>
<dbReference type="EMBL" id="AP019307">
    <property type="protein sequence ID" value="BBH18136.1"/>
    <property type="molecule type" value="Genomic_DNA"/>
</dbReference>
<dbReference type="AlphaFoldDB" id="A0A3G9IIF7"/>
<dbReference type="Proteomes" id="UP000271573">
    <property type="component" value="Chromosome"/>
</dbReference>
<dbReference type="KEGG" id="nbe:Back2_24230"/>
<proteinExistence type="predicted"/>
<organism evidence="2 3">
    <name type="scientific">Nocardioides baekrokdamisoli</name>
    <dbReference type="NCBI Taxonomy" id="1804624"/>
    <lineage>
        <taxon>Bacteria</taxon>
        <taxon>Bacillati</taxon>
        <taxon>Actinomycetota</taxon>
        <taxon>Actinomycetes</taxon>
        <taxon>Propionibacteriales</taxon>
        <taxon>Nocardioidaceae</taxon>
        <taxon>Nocardioides</taxon>
    </lineage>
</organism>
<evidence type="ECO:0000256" key="1">
    <source>
        <dbReference type="SAM" id="MobiDB-lite"/>
    </source>
</evidence>
<keyword evidence="3" id="KW-1185">Reference proteome</keyword>
<evidence type="ECO:0000313" key="3">
    <source>
        <dbReference type="Proteomes" id="UP000271573"/>
    </source>
</evidence>
<name>A0A3G9IIF7_9ACTN</name>
<reference evidence="2 3" key="1">
    <citation type="submission" date="2018-11" db="EMBL/GenBank/DDBJ databases">
        <title>Complete genome sequence of Nocardioides baekrokdamisoli strain KCTC 39748.</title>
        <authorList>
            <person name="Kang S.W."/>
            <person name="Lee K.C."/>
            <person name="Kim K.K."/>
            <person name="Kim J.S."/>
            <person name="Kim D.S."/>
            <person name="Ko S.H."/>
            <person name="Yang S.H."/>
            <person name="Shin Y.K."/>
            <person name="Lee J.S."/>
        </authorList>
    </citation>
    <scope>NUCLEOTIDE SEQUENCE [LARGE SCALE GENOMIC DNA]</scope>
    <source>
        <strain evidence="2 3">KCTC 39748</strain>
    </source>
</reference>
<protein>
    <submittedName>
        <fullName evidence="2">Uncharacterized protein</fullName>
    </submittedName>
</protein>
<evidence type="ECO:0000313" key="2">
    <source>
        <dbReference type="EMBL" id="BBH18136.1"/>
    </source>
</evidence>
<gene>
    <name evidence="2" type="ORF">Back2_24230</name>
</gene>
<feature type="compositionally biased region" description="Basic and acidic residues" evidence="1">
    <location>
        <begin position="8"/>
        <end position="42"/>
    </location>
</feature>
<accession>A0A3G9IIF7</accession>
<feature type="region of interest" description="Disordered" evidence="1">
    <location>
        <begin position="1"/>
        <end position="42"/>
    </location>
</feature>
<sequence length="42" mass="4815">MPNTLTHASDKHRTDSRTDWGPHAEYDPDAHWDAADVRPDDN</sequence>